<keyword evidence="4 5" id="KW-0472">Membrane</keyword>
<feature type="transmembrane region" description="Helical" evidence="5">
    <location>
        <begin position="351"/>
        <end position="373"/>
    </location>
</feature>
<evidence type="ECO:0000313" key="8">
    <source>
        <dbReference type="Proteomes" id="UP000294558"/>
    </source>
</evidence>
<dbReference type="AlphaFoldDB" id="A0A4R7HWV3"/>
<evidence type="ECO:0000256" key="3">
    <source>
        <dbReference type="ARBA" id="ARBA00022989"/>
    </source>
</evidence>
<feature type="transmembrane region" description="Helical" evidence="5">
    <location>
        <begin position="316"/>
        <end position="339"/>
    </location>
</feature>
<dbReference type="InterPro" id="IPR036259">
    <property type="entry name" value="MFS_trans_sf"/>
</dbReference>
<keyword evidence="3 5" id="KW-1133">Transmembrane helix</keyword>
<feature type="transmembrane region" description="Helical" evidence="5">
    <location>
        <begin position="18"/>
        <end position="39"/>
    </location>
</feature>
<keyword evidence="8" id="KW-1185">Reference proteome</keyword>
<dbReference type="GO" id="GO:0005886">
    <property type="term" value="C:plasma membrane"/>
    <property type="evidence" value="ECO:0007669"/>
    <property type="project" value="UniProtKB-SubCell"/>
</dbReference>
<feature type="domain" description="Major facilitator superfamily (MFS) profile" evidence="6">
    <location>
        <begin position="23"/>
        <end position="402"/>
    </location>
</feature>
<dbReference type="GO" id="GO:0022857">
    <property type="term" value="F:transmembrane transporter activity"/>
    <property type="evidence" value="ECO:0007669"/>
    <property type="project" value="InterPro"/>
</dbReference>
<dbReference type="InterPro" id="IPR020846">
    <property type="entry name" value="MFS_dom"/>
</dbReference>
<gene>
    <name evidence="7" type="ORF">BDK89_0508</name>
</gene>
<dbReference type="PANTHER" id="PTHR23537">
    <property type="match status" value="1"/>
</dbReference>
<feature type="transmembrane region" description="Helical" evidence="5">
    <location>
        <begin position="90"/>
        <end position="108"/>
    </location>
</feature>
<name>A0A4R7HWV3_9ACTN</name>
<dbReference type="PROSITE" id="PS00216">
    <property type="entry name" value="SUGAR_TRANSPORT_1"/>
    <property type="match status" value="1"/>
</dbReference>
<comment type="subcellular location">
    <subcellularLocation>
        <location evidence="1">Cell membrane</location>
        <topology evidence="1">Multi-pass membrane protein</topology>
    </subcellularLocation>
</comment>
<evidence type="ECO:0000256" key="1">
    <source>
        <dbReference type="ARBA" id="ARBA00004651"/>
    </source>
</evidence>
<dbReference type="Gene3D" id="1.20.1250.20">
    <property type="entry name" value="MFS general substrate transporter like domains"/>
    <property type="match status" value="2"/>
</dbReference>
<reference evidence="7 8" key="1">
    <citation type="submission" date="2019-03" db="EMBL/GenBank/DDBJ databases">
        <title>Sequencing the genomes of 1000 actinobacteria strains.</title>
        <authorList>
            <person name="Klenk H.-P."/>
        </authorList>
    </citation>
    <scope>NUCLEOTIDE SEQUENCE [LARGE SCALE GENOMIC DNA]</scope>
    <source>
        <strain evidence="7 8">DSM 18936</strain>
    </source>
</reference>
<dbReference type="Pfam" id="PF06779">
    <property type="entry name" value="MFS_4"/>
    <property type="match status" value="1"/>
</dbReference>
<dbReference type="PROSITE" id="PS50850">
    <property type="entry name" value="MFS"/>
    <property type="match status" value="1"/>
</dbReference>
<evidence type="ECO:0000256" key="5">
    <source>
        <dbReference type="SAM" id="Phobius"/>
    </source>
</evidence>
<protein>
    <submittedName>
        <fullName evidence="7">Putative MFS family arabinose efflux permease</fullName>
    </submittedName>
</protein>
<dbReference type="RefSeq" id="WP_166657330.1">
    <property type="nucleotide sequence ID" value="NZ_SOAU01000001.1"/>
</dbReference>
<keyword evidence="2 5" id="KW-0812">Transmembrane</keyword>
<dbReference type="Proteomes" id="UP000294558">
    <property type="component" value="Unassembled WGS sequence"/>
</dbReference>
<feature type="transmembrane region" description="Helical" evidence="5">
    <location>
        <begin position="114"/>
        <end position="135"/>
    </location>
</feature>
<feature type="transmembrane region" description="Helical" evidence="5">
    <location>
        <begin position="227"/>
        <end position="250"/>
    </location>
</feature>
<sequence length="402" mass="40849">MADVDDDRPPAGAGRLESAWLVVALVMAAACVAQAFGRFTWGVVLPGARDDVLGGSNTLAGFFGTLNVTAYMIGTLAVSWASSRFSLVQLMRIGLSISTTALALAAFAPSGPVLGIALFAMGLGGATIWIPSPAISARALPPDRAGMAVGLVGSGIGVGLVFAGQLSAFLDRRSDAPDLWQTVYRVELAIAVVVLIGAFTLLRSRGDRPALSGGFGGVAALKTVRGWIPLTICYAAFGFAYILVLAFLVARLEDDSGFSSGAATATFSLVGAGSVFGGMLLGPLSDRIGRRVALTAAFTIFAGCGLLVLTGSQPSVAIAAIGVGLMFSGMPALIIAHIVDHTDTDNYGPAFSAATLAFGVMQMISPQIGGAIADALGSFTWVFVLSAVVSVAGAVSASRLPR</sequence>
<feature type="transmembrane region" description="Helical" evidence="5">
    <location>
        <begin position="379"/>
        <end position="397"/>
    </location>
</feature>
<organism evidence="7 8">
    <name type="scientific">Ilumatobacter fluminis</name>
    <dbReference type="NCBI Taxonomy" id="467091"/>
    <lineage>
        <taxon>Bacteria</taxon>
        <taxon>Bacillati</taxon>
        <taxon>Actinomycetota</taxon>
        <taxon>Acidimicrobiia</taxon>
        <taxon>Acidimicrobiales</taxon>
        <taxon>Ilumatobacteraceae</taxon>
        <taxon>Ilumatobacter</taxon>
    </lineage>
</organism>
<comment type="caution">
    <text evidence="7">The sequence shown here is derived from an EMBL/GenBank/DDBJ whole genome shotgun (WGS) entry which is preliminary data.</text>
</comment>
<dbReference type="InterPro" id="IPR010645">
    <property type="entry name" value="MFS_4"/>
</dbReference>
<feature type="transmembrane region" description="Helical" evidence="5">
    <location>
        <begin position="262"/>
        <end position="280"/>
    </location>
</feature>
<evidence type="ECO:0000313" key="7">
    <source>
        <dbReference type="EMBL" id="TDT14949.1"/>
    </source>
</evidence>
<evidence type="ECO:0000259" key="6">
    <source>
        <dbReference type="PROSITE" id="PS50850"/>
    </source>
</evidence>
<feature type="transmembrane region" description="Helical" evidence="5">
    <location>
        <begin position="292"/>
        <end position="310"/>
    </location>
</feature>
<dbReference type="SUPFAM" id="SSF103473">
    <property type="entry name" value="MFS general substrate transporter"/>
    <property type="match status" value="1"/>
</dbReference>
<dbReference type="EMBL" id="SOAU01000001">
    <property type="protein sequence ID" value="TDT14949.1"/>
    <property type="molecule type" value="Genomic_DNA"/>
</dbReference>
<evidence type="ECO:0000256" key="2">
    <source>
        <dbReference type="ARBA" id="ARBA00022692"/>
    </source>
</evidence>
<feature type="transmembrane region" description="Helical" evidence="5">
    <location>
        <begin position="147"/>
        <end position="170"/>
    </location>
</feature>
<feature type="transmembrane region" description="Helical" evidence="5">
    <location>
        <begin position="59"/>
        <end position="78"/>
    </location>
</feature>
<accession>A0A4R7HWV3</accession>
<feature type="transmembrane region" description="Helical" evidence="5">
    <location>
        <begin position="182"/>
        <end position="202"/>
    </location>
</feature>
<proteinExistence type="predicted"/>
<dbReference type="InterPro" id="IPR005829">
    <property type="entry name" value="Sugar_transporter_CS"/>
</dbReference>
<dbReference type="PANTHER" id="PTHR23537:SF1">
    <property type="entry name" value="SUGAR TRANSPORTER"/>
    <property type="match status" value="1"/>
</dbReference>
<evidence type="ECO:0000256" key="4">
    <source>
        <dbReference type="ARBA" id="ARBA00023136"/>
    </source>
</evidence>